<feature type="transmembrane region" description="Helical" evidence="9">
    <location>
        <begin position="390"/>
        <end position="411"/>
    </location>
</feature>
<feature type="domain" description="PTS EIIC type-2" evidence="10">
    <location>
        <begin position="7"/>
        <end position="446"/>
    </location>
</feature>
<dbReference type="AlphaFoldDB" id="A0A1M6BGP8"/>
<feature type="transmembrane region" description="Helical" evidence="9">
    <location>
        <begin position="314"/>
        <end position="333"/>
    </location>
</feature>
<dbReference type="Pfam" id="PF03611">
    <property type="entry name" value="EIIC-GAT"/>
    <property type="match status" value="1"/>
</dbReference>
<gene>
    <name evidence="11" type="ORF">SAMN02745941_03884</name>
</gene>
<dbReference type="EMBL" id="FQXU01000014">
    <property type="protein sequence ID" value="SHI47758.1"/>
    <property type="molecule type" value="Genomic_DNA"/>
</dbReference>
<evidence type="ECO:0000256" key="3">
    <source>
        <dbReference type="ARBA" id="ARBA00022475"/>
    </source>
</evidence>
<dbReference type="GO" id="GO:0009401">
    <property type="term" value="P:phosphoenolpyruvate-dependent sugar phosphotransferase system"/>
    <property type="evidence" value="ECO:0007669"/>
    <property type="project" value="UniProtKB-KW"/>
</dbReference>
<name>A0A1M6BGP8_9CLOT</name>
<protein>
    <submittedName>
        <fullName evidence="11">PTS system, galactitol-specific IIC component</fullName>
    </submittedName>
</protein>
<keyword evidence="8 9" id="KW-0472">Membrane</keyword>
<evidence type="ECO:0000256" key="5">
    <source>
        <dbReference type="ARBA" id="ARBA00022683"/>
    </source>
</evidence>
<dbReference type="PANTHER" id="PTHR37324">
    <property type="entry name" value="PTS SYSTEM GALACTITOL-SPECIFIC EIIC COMPONENT"/>
    <property type="match status" value="1"/>
</dbReference>
<feature type="transmembrane region" description="Helical" evidence="9">
    <location>
        <begin position="132"/>
        <end position="161"/>
    </location>
</feature>
<evidence type="ECO:0000313" key="12">
    <source>
        <dbReference type="Proteomes" id="UP000184241"/>
    </source>
</evidence>
<feature type="transmembrane region" description="Helical" evidence="9">
    <location>
        <begin position="259"/>
        <end position="282"/>
    </location>
</feature>
<feature type="transmembrane region" description="Helical" evidence="9">
    <location>
        <begin position="219"/>
        <end position="239"/>
    </location>
</feature>
<evidence type="ECO:0000256" key="2">
    <source>
        <dbReference type="ARBA" id="ARBA00022448"/>
    </source>
</evidence>
<feature type="transmembrane region" description="Helical" evidence="9">
    <location>
        <begin position="12"/>
        <end position="30"/>
    </location>
</feature>
<keyword evidence="4" id="KW-0762">Sugar transport</keyword>
<dbReference type="PANTHER" id="PTHR37324:SF2">
    <property type="entry name" value="PTS SYSTEM GALACTITOL-SPECIFIC EIIC COMPONENT"/>
    <property type="match status" value="1"/>
</dbReference>
<dbReference type="InterPro" id="IPR013014">
    <property type="entry name" value="PTS_EIIC_2"/>
</dbReference>
<dbReference type="PIRSF" id="PIRSF006304">
    <property type="entry name" value="GatC"/>
    <property type="match status" value="1"/>
</dbReference>
<evidence type="ECO:0000256" key="6">
    <source>
        <dbReference type="ARBA" id="ARBA00022692"/>
    </source>
</evidence>
<evidence type="ECO:0000259" key="10">
    <source>
        <dbReference type="PROSITE" id="PS51104"/>
    </source>
</evidence>
<evidence type="ECO:0000256" key="7">
    <source>
        <dbReference type="ARBA" id="ARBA00022989"/>
    </source>
</evidence>
<proteinExistence type="predicted"/>
<feature type="transmembrane region" description="Helical" evidence="9">
    <location>
        <begin position="418"/>
        <end position="445"/>
    </location>
</feature>
<evidence type="ECO:0000256" key="9">
    <source>
        <dbReference type="SAM" id="Phobius"/>
    </source>
</evidence>
<keyword evidence="5" id="KW-0598">Phosphotransferase system</keyword>
<evidence type="ECO:0000256" key="8">
    <source>
        <dbReference type="ARBA" id="ARBA00023136"/>
    </source>
</evidence>
<dbReference type="GO" id="GO:0005886">
    <property type="term" value="C:plasma membrane"/>
    <property type="evidence" value="ECO:0007669"/>
    <property type="project" value="UniProtKB-SubCell"/>
</dbReference>
<evidence type="ECO:0000256" key="1">
    <source>
        <dbReference type="ARBA" id="ARBA00004651"/>
    </source>
</evidence>
<dbReference type="InterPro" id="IPR004703">
    <property type="entry name" value="PTS_sugar-sp_permease"/>
</dbReference>
<keyword evidence="3" id="KW-1003">Cell membrane</keyword>
<dbReference type="PROSITE" id="PS51104">
    <property type="entry name" value="PTS_EIIC_TYPE_2"/>
    <property type="match status" value="1"/>
</dbReference>
<dbReference type="RefSeq" id="WP_073022235.1">
    <property type="nucleotide sequence ID" value="NZ_FQXU01000014.1"/>
</dbReference>
<accession>A0A1M6BGP8</accession>
<keyword evidence="7 9" id="KW-1133">Transmembrane helix</keyword>
<comment type="subcellular location">
    <subcellularLocation>
        <location evidence="1">Cell membrane</location>
        <topology evidence="1">Multi-pass membrane protein</topology>
    </subcellularLocation>
</comment>
<feature type="transmembrane region" description="Helical" evidence="9">
    <location>
        <begin position="37"/>
        <end position="55"/>
    </location>
</feature>
<keyword evidence="6 9" id="KW-0812">Transmembrane</keyword>
<organism evidence="11 12">
    <name type="scientific">Clostridium intestinale DSM 6191</name>
    <dbReference type="NCBI Taxonomy" id="1121320"/>
    <lineage>
        <taxon>Bacteria</taxon>
        <taxon>Bacillati</taxon>
        <taxon>Bacillota</taxon>
        <taxon>Clostridia</taxon>
        <taxon>Eubacteriales</taxon>
        <taxon>Clostridiaceae</taxon>
        <taxon>Clostridium</taxon>
    </lineage>
</organism>
<dbReference type="InterPro" id="IPR013853">
    <property type="entry name" value="EIIC-GAT"/>
</dbReference>
<evidence type="ECO:0000313" key="11">
    <source>
        <dbReference type="EMBL" id="SHI47758.1"/>
    </source>
</evidence>
<dbReference type="Proteomes" id="UP000184241">
    <property type="component" value="Unassembled WGS sequence"/>
</dbReference>
<evidence type="ECO:0000256" key="4">
    <source>
        <dbReference type="ARBA" id="ARBA00022597"/>
    </source>
</evidence>
<feature type="transmembrane region" description="Helical" evidence="9">
    <location>
        <begin position="99"/>
        <end position="120"/>
    </location>
</feature>
<dbReference type="GO" id="GO:0015577">
    <property type="term" value="F:galactitol transmembrane transporter activity"/>
    <property type="evidence" value="ECO:0007669"/>
    <property type="project" value="InterPro"/>
</dbReference>
<keyword evidence="2" id="KW-0813">Transport</keyword>
<reference evidence="11 12" key="1">
    <citation type="submission" date="2016-11" db="EMBL/GenBank/DDBJ databases">
        <authorList>
            <person name="Jaros S."/>
            <person name="Januszkiewicz K."/>
            <person name="Wedrychowicz H."/>
        </authorList>
    </citation>
    <scope>NUCLEOTIDE SEQUENCE [LARGE SCALE GENOMIC DNA]</scope>
    <source>
        <strain evidence="11 12">DSM 6191</strain>
    </source>
</reference>
<sequence>MFFQTLKQIFDTFGAPIFVPIMIFVIAKILKVKTKKAFFSALYAGVGLEGFTLLLNSFTPIISPIVQKMVDTTGIQLPAFDVGWQATALVAFSTEPGMIFLAVGLIVQTLLFVLKVTNVFQPSDLWNNYSYIVWGSMVFVVTKNMFLALACMILLNMYSLLIAELMAKRWSSYYQYPNCTIIAMHNIEAAVFTAAFDPILNAIGFNKIKLNPQILQKKLGFFGEPISLGLLLGMFIGALGNLTSLNTLAAWGEITKMGIATSAIMAIFPKIAGLFAQAFLPITEAARKSLKKGSNSTREFYLGVNDATGYGEPATLISGVILIPIMVVVAMVLPGNKVLPVVDLLALPYMVQGIVALTNGNMAKTIVNGIIWFGLGLLMCTYTAPLFTEIATGVGIALPAGALMITSFNILGKPLMGLVFFAFLSQNPIFIGLAVAVYVVLLLLFRKNKDVIYDYLERQAAKNNPEPIAEAV</sequence>